<dbReference type="AlphaFoldDB" id="A0A7X0FCA2"/>
<name>A0A7X0FCA2_9HYPH</name>
<feature type="transmembrane region" description="Helical" evidence="9">
    <location>
        <begin position="15"/>
        <end position="37"/>
    </location>
</feature>
<dbReference type="RefSeq" id="WP_343065636.1">
    <property type="nucleotide sequence ID" value="NZ_BAABEG010000004.1"/>
</dbReference>
<keyword evidence="7 9" id="KW-1133">Transmembrane helix</keyword>
<evidence type="ECO:0000256" key="2">
    <source>
        <dbReference type="ARBA" id="ARBA00010072"/>
    </source>
</evidence>
<keyword evidence="5 9" id="KW-0812">Transmembrane</keyword>
<comment type="subcellular location">
    <subcellularLocation>
        <location evidence="1">Cell inner membrane</location>
        <topology evidence="1">Multi-pass membrane protein</topology>
    </subcellularLocation>
    <subcellularLocation>
        <location evidence="9">Cell membrane</location>
        <topology evidence="9">Multi-pass membrane protein</topology>
    </subcellularLocation>
</comment>
<comment type="similarity">
    <text evidence="2">Belongs to the binding-protein-dependent transport system permease family. HisMQ subfamily.</text>
</comment>
<organism evidence="11 12">
    <name type="scientific">Aminobacter aganoensis</name>
    <dbReference type="NCBI Taxonomy" id="83264"/>
    <lineage>
        <taxon>Bacteria</taxon>
        <taxon>Pseudomonadati</taxon>
        <taxon>Pseudomonadota</taxon>
        <taxon>Alphaproteobacteria</taxon>
        <taxon>Hyphomicrobiales</taxon>
        <taxon>Phyllobacteriaceae</taxon>
        <taxon>Aminobacter</taxon>
    </lineage>
</organism>
<keyword evidence="4" id="KW-1003">Cell membrane</keyword>
<evidence type="ECO:0000313" key="12">
    <source>
        <dbReference type="Proteomes" id="UP000536262"/>
    </source>
</evidence>
<evidence type="ECO:0000256" key="8">
    <source>
        <dbReference type="ARBA" id="ARBA00023136"/>
    </source>
</evidence>
<evidence type="ECO:0000256" key="9">
    <source>
        <dbReference type="RuleBase" id="RU363032"/>
    </source>
</evidence>
<dbReference type="PANTHER" id="PTHR30614:SF0">
    <property type="entry name" value="L-CYSTINE TRANSPORT SYSTEM PERMEASE PROTEIN TCYL"/>
    <property type="match status" value="1"/>
</dbReference>
<keyword evidence="3 9" id="KW-0813">Transport</keyword>
<dbReference type="Gene3D" id="1.10.3720.10">
    <property type="entry name" value="MetI-like"/>
    <property type="match status" value="1"/>
</dbReference>
<dbReference type="Pfam" id="PF00528">
    <property type="entry name" value="BPD_transp_1"/>
    <property type="match status" value="1"/>
</dbReference>
<evidence type="ECO:0000259" key="10">
    <source>
        <dbReference type="PROSITE" id="PS50928"/>
    </source>
</evidence>
<feature type="domain" description="ABC transmembrane type-1" evidence="10">
    <location>
        <begin position="15"/>
        <end position="195"/>
    </location>
</feature>
<dbReference type="InterPro" id="IPR000515">
    <property type="entry name" value="MetI-like"/>
</dbReference>
<dbReference type="InterPro" id="IPR035906">
    <property type="entry name" value="MetI-like_sf"/>
</dbReference>
<evidence type="ECO:0000256" key="4">
    <source>
        <dbReference type="ARBA" id="ARBA00022475"/>
    </source>
</evidence>
<dbReference type="PANTHER" id="PTHR30614">
    <property type="entry name" value="MEMBRANE COMPONENT OF AMINO ACID ABC TRANSPORTER"/>
    <property type="match status" value="1"/>
</dbReference>
<evidence type="ECO:0000256" key="3">
    <source>
        <dbReference type="ARBA" id="ARBA00022448"/>
    </source>
</evidence>
<sequence>MMSIFQIWLGILQGLHVTALVTLYGLLFAVPFALLFGIAQHLTTGLARFAVTAVIEFWRSSSVIILLFVFYYALPVFGIELSAMTVGAMVIGLNIGGYASQSVRAGLQALDKGQSEAGSALGLTRAQVLFMIELPQALTAMAPTFINQLIQLVKGTAIVSLVTLTDMTFRAKELAQIEYDPVAIYTSLLLAYFVV</sequence>
<accession>A0A7X0FCA2</accession>
<dbReference type="InterPro" id="IPR010065">
    <property type="entry name" value="AA_ABC_transptr_permease_3TM"/>
</dbReference>
<keyword evidence="6" id="KW-0029">Amino-acid transport</keyword>
<dbReference type="GO" id="GO:0043190">
    <property type="term" value="C:ATP-binding cassette (ABC) transporter complex"/>
    <property type="evidence" value="ECO:0007669"/>
    <property type="project" value="InterPro"/>
</dbReference>
<dbReference type="GO" id="GO:0006865">
    <property type="term" value="P:amino acid transport"/>
    <property type="evidence" value="ECO:0007669"/>
    <property type="project" value="UniProtKB-KW"/>
</dbReference>
<evidence type="ECO:0000313" key="11">
    <source>
        <dbReference type="EMBL" id="MBB6357092.1"/>
    </source>
</evidence>
<dbReference type="CDD" id="cd06261">
    <property type="entry name" value="TM_PBP2"/>
    <property type="match status" value="1"/>
</dbReference>
<dbReference type="NCBIfam" id="TIGR01726">
    <property type="entry name" value="HEQRo_perm_3TM"/>
    <property type="match status" value="1"/>
</dbReference>
<gene>
    <name evidence="11" type="ORF">GGR00_004912</name>
</gene>
<keyword evidence="8 9" id="KW-0472">Membrane</keyword>
<dbReference type="SUPFAM" id="SSF161098">
    <property type="entry name" value="MetI-like"/>
    <property type="match status" value="1"/>
</dbReference>
<dbReference type="GO" id="GO:0022857">
    <property type="term" value="F:transmembrane transporter activity"/>
    <property type="evidence" value="ECO:0007669"/>
    <property type="project" value="InterPro"/>
</dbReference>
<evidence type="ECO:0000256" key="5">
    <source>
        <dbReference type="ARBA" id="ARBA00022692"/>
    </source>
</evidence>
<dbReference type="InterPro" id="IPR043429">
    <property type="entry name" value="ArtM/GltK/GlnP/TcyL/YhdX-like"/>
</dbReference>
<comment type="caution">
    <text evidence="11">The sequence shown here is derived from an EMBL/GenBank/DDBJ whole genome shotgun (WGS) entry which is preliminary data.</text>
</comment>
<evidence type="ECO:0000256" key="6">
    <source>
        <dbReference type="ARBA" id="ARBA00022970"/>
    </source>
</evidence>
<evidence type="ECO:0000256" key="7">
    <source>
        <dbReference type="ARBA" id="ARBA00022989"/>
    </source>
</evidence>
<dbReference type="EMBL" id="JACHOU010000020">
    <property type="protein sequence ID" value="MBB6357092.1"/>
    <property type="molecule type" value="Genomic_DNA"/>
</dbReference>
<reference evidence="11 12" key="1">
    <citation type="submission" date="2020-08" db="EMBL/GenBank/DDBJ databases">
        <title>Genomic Encyclopedia of Type Strains, Phase IV (KMG-IV): sequencing the most valuable type-strain genomes for metagenomic binning, comparative biology and taxonomic classification.</title>
        <authorList>
            <person name="Goeker M."/>
        </authorList>
    </citation>
    <scope>NUCLEOTIDE SEQUENCE [LARGE SCALE GENOMIC DNA]</scope>
    <source>
        <strain evidence="11 12">DSM 7051</strain>
    </source>
</reference>
<protein>
    <submittedName>
        <fullName evidence="11">Polar amino acid transport system permease protein</fullName>
    </submittedName>
</protein>
<proteinExistence type="inferred from homology"/>
<feature type="transmembrane region" description="Helical" evidence="9">
    <location>
        <begin position="49"/>
        <end position="73"/>
    </location>
</feature>
<dbReference type="PROSITE" id="PS50928">
    <property type="entry name" value="ABC_TM1"/>
    <property type="match status" value="1"/>
</dbReference>
<keyword evidence="12" id="KW-1185">Reference proteome</keyword>
<dbReference type="Proteomes" id="UP000536262">
    <property type="component" value="Unassembled WGS sequence"/>
</dbReference>
<evidence type="ECO:0000256" key="1">
    <source>
        <dbReference type="ARBA" id="ARBA00004429"/>
    </source>
</evidence>